<reference evidence="2" key="1">
    <citation type="journal article" date="2019" name="bioRxiv">
        <title>Genomics, evolutionary history and diagnostics of the Alternaria alternata species group including apple and Asian pear pathotypes.</title>
        <authorList>
            <person name="Armitage A.D."/>
            <person name="Cockerton H.M."/>
            <person name="Sreenivasaprasad S."/>
            <person name="Woodhall J.W."/>
            <person name="Lane C.R."/>
            <person name="Harrison R.J."/>
            <person name="Clarkson J.P."/>
        </authorList>
    </citation>
    <scope>NUCLEOTIDE SEQUENCE [LARGE SCALE GENOMIC DNA]</scope>
    <source>
        <strain evidence="2">FERA 1177</strain>
    </source>
</reference>
<dbReference type="Proteomes" id="UP000291422">
    <property type="component" value="Unassembled WGS sequence"/>
</dbReference>
<name>A0A4Q4NP87_ALTAL</name>
<proteinExistence type="predicted"/>
<dbReference type="EMBL" id="PDXD01000003">
    <property type="protein sequence ID" value="RYN80839.1"/>
    <property type="molecule type" value="Genomic_DNA"/>
</dbReference>
<evidence type="ECO:0000313" key="2">
    <source>
        <dbReference type="Proteomes" id="UP000291422"/>
    </source>
</evidence>
<evidence type="ECO:0000313" key="1">
    <source>
        <dbReference type="EMBL" id="RYN80839.1"/>
    </source>
</evidence>
<gene>
    <name evidence="1" type="ORF">AA0117_g2562</name>
</gene>
<protein>
    <submittedName>
        <fullName evidence="1">Uncharacterized protein</fullName>
    </submittedName>
</protein>
<sequence>MVGFELKSAEVDKGVGSYCFETSEANIDAAMLGAFCGN</sequence>
<comment type="caution">
    <text evidence="1">The sequence shown here is derived from an EMBL/GenBank/DDBJ whole genome shotgun (WGS) entry which is preliminary data.</text>
</comment>
<dbReference type="AlphaFoldDB" id="A0A4Q4NP87"/>
<organism evidence="1 2">
    <name type="scientific">Alternaria alternata</name>
    <name type="common">Alternaria rot fungus</name>
    <name type="synonym">Torula alternata</name>
    <dbReference type="NCBI Taxonomy" id="5599"/>
    <lineage>
        <taxon>Eukaryota</taxon>
        <taxon>Fungi</taxon>
        <taxon>Dikarya</taxon>
        <taxon>Ascomycota</taxon>
        <taxon>Pezizomycotina</taxon>
        <taxon>Dothideomycetes</taxon>
        <taxon>Pleosporomycetidae</taxon>
        <taxon>Pleosporales</taxon>
        <taxon>Pleosporineae</taxon>
        <taxon>Pleosporaceae</taxon>
        <taxon>Alternaria</taxon>
        <taxon>Alternaria sect. Alternaria</taxon>
        <taxon>Alternaria alternata complex</taxon>
    </lineage>
</organism>
<accession>A0A4Q4NP87</accession>